<feature type="compositionally biased region" description="Low complexity" evidence="3">
    <location>
        <begin position="651"/>
        <end position="674"/>
    </location>
</feature>
<accession>A0A2I0A634</accession>
<feature type="compositionally biased region" description="Polar residues" evidence="3">
    <location>
        <begin position="968"/>
        <end position="980"/>
    </location>
</feature>
<evidence type="ECO:0000313" key="6">
    <source>
        <dbReference type="Proteomes" id="UP000236161"/>
    </source>
</evidence>
<dbReference type="InterPro" id="IPR001356">
    <property type="entry name" value="HD"/>
</dbReference>
<dbReference type="SMART" id="SM00389">
    <property type="entry name" value="HOX"/>
    <property type="match status" value="1"/>
</dbReference>
<feature type="region of interest" description="Disordered" evidence="3">
    <location>
        <begin position="589"/>
        <end position="616"/>
    </location>
</feature>
<keyword evidence="6" id="KW-1185">Reference proteome</keyword>
<dbReference type="GO" id="GO:0005634">
    <property type="term" value="C:nucleus"/>
    <property type="evidence" value="ECO:0007669"/>
    <property type="project" value="UniProtKB-SubCell"/>
</dbReference>
<evidence type="ECO:0000256" key="2">
    <source>
        <dbReference type="ARBA" id="ARBA00023125"/>
    </source>
</evidence>
<dbReference type="GO" id="GO:0010228">
    <property type="term" value="P:vegetative to reproductive phase transition of meristem"/>
    <property type="evidence" value="ECO:0007669"/>
    <property type="project" value="TreeGrafter"/>
</dbReference>
<organism evidence="5 6">
    <name type="scientific">Apostasia shenzhenica</name>
    <dbReference type="NCBI Taxonomy" id="1088818"/>
    <lineage>
        <taxon>Eukaryota</taxon>
        <taxon>Viridiplantae</taxon>
        <taxon>Streptophyta</taxon>
        <taxon>Embryophyta</taxon>
        <taxon>Tracheophyta</taxon>
        <taxon>Spermatophyta</taxon>
        <taxon>Magnoliopsida</taxon>
        <taxon>Liliopsida</taxon>
        <taxon>Asparagales</taxon>
        <taxon>Orchidaceae</taxon>
        <taxon>Apostasioideae</taxon>
        <taxon>Apostasia</taxon>
    </lineage>
</organism>
<dbReference type="GO" id="GO:0003677">
    <property type="term" value="F:DNA binding"/>
    <property type="evidence" value="ECO:0007669"/>
    <property type="project" value="UniProtKB-KW"/>
</dbReference>
<evidence type="ECO:0000313" key="5">
    <source>
        <dbReference type="EMBL" id="PKA50997.1"/>
    </source>
</evidence>
<evidence type="ECO:0000256" key="3">
    <source>
        <dbReference type="SAM" id="MobiDB-lite"/>
    </source>
</evidence>
<dbReference type="PANTHER" id="PTHR33400:SF6">
    <property type="entry name" value="HOMEOBOX PROTEIN LUMINIDEPENDENS"/>
    <property type="match status" value="1"/>
</dbReference>
<feature type="compositionally biased region" description="Basic and acidic residues" evidence="3">
    <location>
        <begin position="987"/>
        <end position="1000"/>
    </location>
</feature>
<dbReference type="InterPro" id="IPR035441">
    <property type="entry name" value="TFIIS/LEDGF_dom_sf"/>
</dbReference>
<dbReference type="SUPFAM" id="SSF46689">
    <property type="entry name" value="Homeodomain-like"/>
    <property type="match status" value="1"/>
</dbReference>
<keyword evidence="2 5" id="KW-0238">DNA-binding</keyword>
<dbReference type="AlphaFoldDB" id="A0A2I0A634"/>
<proteinExistence type="predicted"/>
<reference evidence="5 6" key="1">
    <citation type="journal article" date="2017" name="Nature">
        <title>The Apostasia genome and the evolution of orchids.</title>
        <authorList>
            <person name="Zhang G.Q."/>
            <person name="Liu K.W."/>
            <person name="Li Z."/>
            <person name="Lohaus R."/>
            <person name="Hsiao Y.Y."/>
            <person name="Niu S.C."/>
            <person name="Wang J.Y."/>
            <person name="Lin Y.C."/>
            <person name="Xu Q."/>
            <person name="Chen L.J."/>
            <person name="Yoshida K."/>
            <person name="Fujiwara S."/>
            <person name="Wang Z.W."/>
            <person name="Zhang Y.Q."/>
            <person name="Mitsuda N."/>
            <person name="Wang M."/>
            <person name="Liu G.H."/>
            <person name="Pecoraro L."/>
            <person name="Huang H.X."/>
            <person name="Xiao X.J."/>
            <person name="Lin M."/>
            <person name="Wu X.Y."/>
            <person name="Wu W.L."/>
            <person name="Chen Y.Y."/>
            <person name="Chang S.B."/>
            <person name="Sakamoto S."/>
            <person name="Ohme-Takagi M."/>
            <person name="Yagi M."/>
            <person name="Zeng S.J."/>
            <person name="Shen C.Y."/>
            <person name="Yeh C.M."/>
            <person name="Luo Y.B."/>
            <person name="Tsai W.C."/>
            <person name="Van de Peer Y."/>
            <person name="Liu Z.J."/>
        </authorList>
    </citation>
    <scope>NUCLEOTIDE SEQUENCE [LARGE SCALE GENOMIC DNA]</scope>
    <source>
        <strain evidence="6">cv. Shenzhen</strain>
        <tissue evidence="5">Stem</tissue>
    </source>
</reference>
<evidence type="ECO:0000259" key="4">
    <source>
        <dbReference type="SMART" id="SM00389"/>
    </source>
</evidence>
<feature type="compositionally biased region" description="Basic and acidic residues" evidence="3">
    <location>
        <begin position="958"/>
        <end position="967"/>
    </location>
</feature>
<feature type="compositionally biased region" description="Pro residues" evidence="3">
    <location>
        <begin position="749"/>
        <end position="759"/>
    </location>
</feature>
<dbReference type="InterPro" id="IPR009057">
    <property type="entry name" value="Homeodomain-like_sf"/>
</dbReference>
<name>A0A2I0A634_9ASPA</name>
<protein>
    <submittedName>
        <fullName evidence="5">Homeobox protein LUMINIDEPENDENS</fullName>
    </submittedName>
</protein>
<feature type="region of interest" description="Disordered" evidence="3">
    <location>
        <begin position="629"/>
        <end position="676"/>
    </location>
</feature>
<comment type="subcellular location">
    <subcellularLocation>
        <location evidence="1">Nucleus</location>
    </subcellularLocation>
</comment>
<evidence type="ECO:0000256" key="1">
    <source>
        <dbReference type="ARBA" id="ARBA00004123"/>
    </source>
</evidence>
<feature type="compositionally biased region" description="Low complexity" evidence="3">
    <location>
        <begin position="932"/>
        <end position="941"/>
    </location>
</feature>
<dbReference type="OrthoDB" id="1920276at2759"/>
<feature type="domain" description="Homeobox" evidence="4">
    <location>
        <begin position="72"/>
        <end position="134"/>
    </location>
</feature>
<dbReference type="Proteomes" id="UP000236161">
    <property type="component" value="Unassembled WGS sequence"/>
</dbReference>
<gene>
    <name evidence="5" type="primary">LD</name>
    <name evidence="5" type="ORF">AXF42_Ash007653</name>
</gene>
<feature type="region of interest" description="Disordered" evidence="3">
    <location>
        <begin position="722"/>
        <end position="765"/>
    </location>
</feature>
<dbReference type="SUPFAM" id="SSF47676">
    <property type="entry name" value="Conserved domain common to transcription factors TFIIS, elongin A, CRSP70"/>
    <property type="match status" value="1"/>
</dbReference>
<sequence>MALVPASTVSSLMELDVDGSVESLSRLLDAQKELFHGQIDQLQRLVVTQCKLTGVNPLSQEMAAGALSIKIGKKPRDLLNPKAIKYMQSVFAIKDTIGKKETREISALCGITVTQVRDFLSGQRSRVRKFARLAREKAVRTDRTDTVNIANEGNPTCPDTTLLVANENPNSAVDTGSTGECAEIPACSGHLPSIQDQNIPGRAIDPKPAEVVAPLSSTQEETMPGIDAEDKTFLESIFSLMRKEEAFSGQVKLMEWILQIHNSAVLIWFLTKGGITILAAWLDQAAIEEQTTVLRVILKVLCHLPLHKALPAQMSAVLQTVNKLRFYRTPDISNRARVLLSRWSKMLVRSQSLKNPSTINSINGEHKEMIMKQRIREILSDEFWQSKVGIPEDILALTENTENDRKLEPKQTLKLLTASCDGSNRKHVQSVSSIKTKERRKVLLVEQLDDKSAGRAQAGKAAALNHSRPISADDIQKAKMRAMFMQHKYGKAAASSSVNGELPAGETNKIMPLSTTLQRDHEKSHNDNKTIEAPTNKRFLEASREEQLLKRLKMNKIKWQLPPEMATNSSWRVGEGESSKELQVQAQRINREKETRYPSPADIPPNPKEPWDVEMDFDDSLTPEIPIEQQPDVDLPEDSPDPPPVHEDPSPETTTTATSAPPASPAPLASVTSSGSAAAPDLELLAVLLKNPDLVFALTSGHGKNLTGDEMVALLDKLKQSGGAPAISVNGTSGVSREMERRSREPEPEPTSLPSPTPPSDAARATGWRSAFPAMLKAPLPLSVPHKAPTLPPQPQQAVLPIPPAAATAGAAATAAVAAAPRNPPANSLVTHQGLLAPPLPPQHSFSPSYPIQHKHGAESLHLPVQYASFSAAMASPRAATVSTSDSASFLELSYPESYSERPPAAEFLLQGHRDQRYDDLYALGEEEISVRSRPSRSWSPGGTPVRSPQLRHGHGRSYGEGRREHGWSQQQDWSRQRGNYRSGGSDSRRWRDRDRDRRR</sequence>
<keyword evidence="5" id="KW-0371">Homeobox</keyword>
<dbReference type="STRING" id="1088818.A0A2I0A634"/>
<dbReference type="PANTHER" id="PTHR33400">
    <property type="entry name" value="ZINC FINGER CCCH DOMAIN-CONTAINING PROTEIN 6-RELATED"/>
    <property type="match status" value="1"/>
</dbReference>
<feature type="compositionally biased region" description="Basic and acidic residues" evidence="3">
    <location>
        <begin position="737"/>
        <end position="747"/>
    </location>
</feature>
<feature type="region of interest" description="Disordered" evidence="3">
    <location>
        <begin position="932"/>
        <end position="1000"/>
    </location>
</feature>
<dbReference type="EMBL" id="KZ452015">
    <property type="protein sequence ID" value="PKA50997.1"/>
    <property type="molecule type" value="Genomic_DNA"/>
</dbReference>